<organism evidence="9 10">
    <name type="scientific">Sipha flava</name>
    <name type="common">yellow sugarcane aphid</name>
    <dbReference type="NCBI Taxonomy" id="143950"/>
    <lineage>
        <taxon>Eukaryota</taxon>
        <taxon>Metazoa</taxon>
        <taxon>Ecdysozoa</taxon>
        <taxon>Arthropoda</taxon>
        <taxon>Hexapoda</taxon>
        <taxon>Insecta</taxon>
        <taxon>Pterygota</taxon>
        <taxon>Neoptera</taxon>
        <taxon>Paraneoptera</taxon>
        <taxon>Hemiptera</taxon>
        <taxon>Sternorrhyncha</taxon>
        <taxon>Aphidomorpha</taxon>
        <taxon>Aphidoidea</taxon>
        <taxon>Aphididae</taxon>
        <taxon>Sipha</taxon>
    </lineage>
</organism>
<dbReference type="GeneID" id="112679341"/>
<dbReference type="RefSeq" id="XP_025404896.1">
    <property type="nucleotide sequence ID" value="XM_025549111.1"/>
</dbReference>
<dbReference type="InterPro" id="IPR001356">
    <property type="entry name" value="HD"/>
</dbReference>
<evidence type="ECO:0000256" key="3">
    <source>
        <dbReference type="ARBA" id="ARBA00023155"/>
    </source>
</evidence>
<keyword evidence="9" id="KW-1185">Reference proteome</keyword>
<dbReference type="Proteomes" id="UP000694846">
    <property type="component" value="Unplaced"/>
</dbReference>
<evidence type="ECO:0000259" key="8">
    <source>
        <dbReference type="PROSITE" id="PS50071"/>
    </source>
</evidence>
<keyword evidence="2 5" id="KW-0238">DNA-binding</keyword>
<dbReference type="OrthoDB" id="6159439at2759"/>
<dbReference type="InterPro" id="IPR017970">
    <property type="entry name" value="Homeobox_CS"/>
</dbReference>
<dbReference type="PANTHER" id="PTHR24340:SF73">
    <property type="entry name" value="HOMEOBOX PROTEIN BAGPIPE-RELATED"/>
    <property type="match status" value="1"/>
</dbReference>
<dbReference type="GO" id="GO:0005634">
    <property type="term" value="C:nucleus"/>
    <property type="evidence" value="ECO:0007669"/>
    <property type="project" value="UniProtKB-SubCell"/>
</dbReference>
<accession>A0A8B8F2N5</accession>
<comment type="subcellular location">
    <subcellularLocation>
        <location evidence="1 5 6">Nucleus</location>
    </subcellularLocation>
</comment>
<dbReference type="GO" id="GO:0000981">
    <property type="term" value="F:DNA-binding transcription factor activity, RNA polymerase II-specific"/>
    <property type="evidence" value="ECO:0007669"/>
    <property type="project" value="InterPro"/>
</dbReference>
<feature type="compositionally biased region" description="Basic and acidic residues" evidence="7">
    <location>
        <begin position="31"/>
        <end position="45"/>
    </location>
</feature>
<dbReference type="InterPro" id="IPR020479">
    <property type="entry name" value="HD_metazoa"/>
</dbReference>
<evidence type="ECO:0000256" key="5">
    <source>
        <dbReference type="PROSITE-ProRule" id="PRU00108"/>
    </source>
</evidence>
<dbReference type="SUPFAM" id="SSF46689">
    <property type="entry name" value="Homeodomain-like"/>
    <property type="match status" value="1"/>
</dbReference>
<keyword evidence="3 5" id="KW-0371">Homeobox</keyword>
<proteinExistence type="predicted"/>
<dbReference type="SMART" id="SM00389">
    <property type="entry name" value="HOX"/>
    <property type="match status" value="1"/>
</dbReference>
<feature type="DNA-binding region" description="Homeobox" evidence="5">
    <location>
        <begin position="111"/>
        <end position="170"/>
    </location>
</feature>
<dbReference type="PRINTS" id="PR00024">
    <property type="entry name" value="HOMEOBOX"/>
</dbReference>
<dbReference type="GO" id="GO:0030154">
    <property type="term" value="P:cell differentiation"/>
    <property type="evidence" value="ECO:0007669"/>
    <property type="project" value="TreeGrafter"/>
</dbReference>
<dbReference type="AlphaFoldDB" id="A0A8B8F2N5"/>
<dbReference type="Gene3D" id="1.10.10.60">
    <property type="entry name" value="Homeodomain-like"/>
    <property type="match status" value="1"/>
</dbReference>
<dbReference type="InterPro" id="IPR050394">
    <property type="entry name" value="Homeobox_NK-like"/>
</dbReference>
<feature type="region of interest" description="Disordered" evidence="7">
    <location>
        <begin position="16"/>
        <end position="45"/>
    </location>
</feature>
<dbReference type="GO" id="GO:0000978">
    <property type="term" value="F:RNA polymerase II cis-regulatory region sequence-specific DNA binding"/>
    <property type="evidence" value="ECO:0007669"/>
    <property type="project" value="TreeGrafter"/>
</dbReference>
<evidence type="ECO:0000256" key="1">
    <source>
        <dbReference type="ARBA" id="ARBA00004123"/>
    </source>
</evidence>
<evidence type="ECO:0000256" key="7">
    <source>
        <dbReference type="SAM" id="MobiDB-lite"/>
    </source>
</evidence>
<feature type="domain" description="Homeobox" evidence="8">
    <location>
        <begin position="109"/>
        <end position="169"/>
    </location>
</feature>
<dbReference type="PROSITE" id="PS50071">
    <property type="entry name" value="HOMEOBOX_2"/>
    <property type="match status" value="1"/>
</dbReference>
<dbReference type="CDD" id="cd00086">
    <property type="entry name" value="homeodomain"/>
    <property type="match status" value="1"/>
</dbReference>
<protein>
    <submittedName>
        <fullName evidence="10">Homeobox protein zampogna-like</fullName>
    </submittedName>
</protein>
<sequence length="355" mass="38468">MTEDKNLTPFSIADILKSNDQGNGGGGGGVDGRDGGTGHRAKDNEALDMTNNKICAHKKEDLKFQDIEYRRRIELLGSGDFIFNRTGDHRSALSRFLRTHSERPLHIQQRKKRSRAAFSHSQVFELERRFNQQRYLSGPERADLAHSLKLTETQVKIWFQNRRYKTKRKQLQVPTVAAGEHRTSGGGGSLPAKRVAVKVLVRDECSEKAAAATVYHHQQPGRHAVTGTVAAAAAASDYRLLLQQQQRNHLIRGVGGGGGGGGGDGSTELGSAELVGTTGYLGFGNGLHFSTSAATAAAAPYYCYQYAPVMAYLHEPGSRVSSTTTDDQDTSNDGTECSINIVDECPTSTTTTASE</sequence>
<evidence type="ECO:0000313" key="10">
    <source>
        <dbReference type="RefSeq" id="XP_025404896.1"/>
    </source>
</evidence>
<dbReference type="PROSITE" id="PS00027">
    <property type="entry name" value="HOMEOBOX_1"/>
    <property type="match status" value="1"/>
</dbReference>
<evidence type="ECO:0000313" key="9">
    <source>
        <dbReference type="Proteomes" id="UP000694846"/>
    </source>
</evidence>
<name>A0A8B8F2N5_9HEMI</name>
<dbReference type="InterPro" id="IPR009057">
    <property type="entry name" value="Homeodomain-like_sf"/>
</dbReference>
<keyword evidence="4 5" id="KW-0539">Nucleus</keyword>
<dbReference type="PANTHER" id="PTHR24340">
    <property type="entry name" value="HOMEOBOX PROTEIN NKX"/>
    <property type="match status" value="1"/>
</dbReference>
<dbReference type="Pfam" id="PF00046">
    <property type="entry name" value="Homeodomain"/>
    <property type="match status" value="1"/>
</dbReference>
<gene>
    <name evidence="10" type="primary">LOC112679341</name>
</gene>
<evidence type="ECO:0000256" key="6">
    <source>
        <dbReference type="RuleBase" id="RU000682"/>
    </source>
</evidence>
<feature type="region of interest" description="Disordered" evidence="7">
    <location>
        <begin position="317"/>
        <end position="339"/>
    </location>
</feature>
<evidence type="ECO:0000256" key="2">
    <source>
        <dbReference type="ARBA" id="ARBA00023125"/>
    </source>
</evidence>
<evidence type="ECO:0000256" key="4">
    <source>
        <dbReference type="ARBA" id="ARBA00023242"/>
    </source>
</evidence>
<reference evidence="10" key="1">
    <citation type="submission" date="2025-08" db="UniProtKB">
        <authorList>
            <consortium name="RefSeq"/>
        </authorList>
    </citation>
    <scope>IDENTIFICATION</scope>
    <source>
        <tissue evidence="10">Whole body</tissue>
    </source>
</reference>